<accession>A0A9W8NI81</accession>
<dbReference type="AlphaFoldDB" id="A0A9W8NI81"/>
<evidence type="ECO:0000313" key="1">
    <source>
        <dbReference type="EMBL" id="KAJ3577380.1"/>
    </source>
</evidence>
<sequence length="237" mass="27254">MTSKRISSWTKFKLPSTKSLEPSLFKPLAVGKNDYLHDAYYGSIAEANDEHILVVIWVSHEGFAAFKDSTQYLELLINLGVDVSSVELSTQVVDFDRIPFWWRFTPNTEIRTVYFPAPLPSETREEMKKNKGLVLTTSYGIDGSMAHLSPYNGVPECGWAENVRKWKDRDTVACLWIHYWKSREDEDRFKTTERRPPLDGDDDMPLAVEAFDRDLEKCGALGWEDVHIDFKRVPKSG</sequence>
<proteinExistence type="predicted"/>
<organism evidence="1 2">
    <name type="scientific">Xylaria arbuscula</name>
    <dbReference type="NCBI Taxonomy" id="114810"/>
    <lineage>
        <taxon>Eukaryota</taxon>
        <taxon>Fungi</taxon>
        <taxon>Dikarya</taxon>
        <taxon>Ascomycota</taxon>
        <taxon>Pezizomycotina</taxon>
        <taxon>Sordariomycetes</taxon>
        <taxon>Xylariomycetidae</taxon>
        <taxon>Xylariales</taxon>
        <taxon>Xylariaceae</taxon>
        <taxon>Xylaria</taxon>
    </lineage>
</organism>
<name>A0A9W8NI81_9PEZI</name>
<dbReference type="EMBL" id="JANPWZ010000379">
    <property type="protein sequence ID" value="KAJ3577380.1"/>
    <property type="molecule type" value="Genomic_DNA"/>
</dbReference>
<gene>
    <name evidence="1" type="ORF">NPX13_g3187</name>
</gene>
<evidence type="ECO:0000313" key="2">
    <source>
        <dbReference type="Proteomes" id="UP001148614"/>
    </source>
</evidence>
<protein>
    <submittedName>
        <fullName evidence="1">Uncharacterized protein</fullName>
    </submittedName>
</protein>
<dbReference type="VEuPathDB" id="FungiDB:F4678DRAFT_288055"/>
<dbReference type="Proteomes" id="UP001148614">
    <property type="component" value="Unassembled WGS sequence"/>
</dbReference>
<keyword evidence="2" id="KW-1185">Reference proteome</keyword>
<reference evidence="1" key="1">
    <citation type="submission" date="2022-07" db="EMBL/GenBank/DDBJ databases">
        <title>Genome Sequence of Xylaria arbuscula.</title>
        <authorList>
            <person name="Buettner E."/>
        </authorList>
    </citation>
    <scope>NUCLEOTIDE SEQUENCE</scope>
    <source>
        <strain evidence="1">VT107</strain>
    </source>
</reference>
<comment type="caution">
    <text evidence="1">The sequence shown here is derived from an EMBL/GenBank/DDBJ whole genome shotgun (WGS) entry which is preliminary data.</text>
</comment>